<dbReference type="OrthoDB" id="418615at2759"/>
<comment type="caution">
    <text evidence="23">The sequence shown here is derived from an EMBL/GenBank/DDBJ whole genome shotgun (WGS) entry which is preliminary data.</text>
</comment>
<dbReference type="AlphaFoldDB" id="A0A1R3FVR2"/>
<keyword evidence="14 20" id="KW-1133">Transmembrane helix</keyword>
<dbReference type="FunFam" id="1.10.510.10:FF:000480">
    <property type="entry name" value="Pollen receptor-like kinase 1"/>
    <property type="match status" value="1"/>
</dbReference>
<evidence type="ECO:0000256" key="2">
    <source>
        <dbReference type="ARBA" id="ARBA00008684"/>
    </source>
</evidence>
<keyword evidence="6" id="KW-0433">Leucine-rich repeat</keyword>
<comment type="catalytic activity">
    <reaction evidence="19">
        <text>L-seryl-[protein] + ATP = O-phospho-L-seryl-[protein] + ADP + H(+)</text>
        <dbReference type="Rhea" id="RHEA:17989"/>
        <dbReference type="Rhea" id="RHEA-COMP:9863"/>
        <dbReference type="Rhea" id="RHEA-COMP:11604"/>
        <dbReference type="ChEBI" id="CHEBI:15378"/>
        <dbReference type="ChEBI" id="CHEBI:29999"/>
        <dbReference type="ChEBI" id="CHEBI:30616"/>
        <dbReference type="ChEBI" id="CHEBI:83421"/>
        <dbReference type="ChEBI" id="CHEBI:456216"/>
        <dbReference type="EC" id="2.7.11.1"/>
    </reaction>
</comment>
<evidence type="ECO:0000256" key="21">
    <source>
        <dbReference type="SAM" id="SignalP"/>
    </source>
</evidence>
<evidence type="ECO:0000256" key="13">
    <source>
        <dbReference type="ARBA" id="ARBA00022840"/>
    </source>
</evidence>
<keyword evidence="16" id="KW-0675">Receptor</keyword>
<dbReference type="GO" id="GO:0005524">
    <property type="term" value="F:ATP binding"/>
    <property type="evidence" value="ECO:0007669"/>
    <property type="project" value="UniProtKB-KW"/>
</dbReference>
<dbReference type="PANTHER" id="PTHR48007">
    <property type="entry name" value="LEUCINE-RICH REPEAT RECEPTOR-LIKE PROTEIN KINASE PXC1"/>
    <property type="match status" value="1"/>
</dbReference>
<dbReference type="Pfam" id="PF13855">
    <property type="entry name" value="LRR_8"/>
    <property type="match status" value="1"/>
</dbReference>
<dbReference type="InterPro" id="IPR046959">
    <property type="entry name" value="PRK1-6/SRF4-like"/>
</dbReference>
<keyword evidence="8 20" id="KW-0812">Transmembrane</keyword>
<evidence type="ECO:0000256" key="3">
    <source>
        <dbReference type="ARBA" id="ARBA00009592"/>
    </source>
</evidence>
<keyword evidence="11" id="KW-0547">Nucleotide-binding</keyword>
<keyword evidence="12" id="KW-0418">Kinase</keyword>
<proteinExistence type="inferred from homology"/>
<evidence type="ECO:0000256" key="14">
    <source>
        <dbReference type="ARBA" id="ARBA00022989"/>
    </source>
</evidence>
<organism evidence="23 24">
    <name type="scientific">Corchorus olitorius</name>
    <dbReference type="NCBI Taxonomy" id="93759"/>
    <lineage>
        <taxon>Eukaryota</taxon>
        <taxon>Viridiplantae</taxon>
        <taxon>Streptophyta</taxon>
        <taxon>Embryophyta</taxon>
        <taxon>Tracheophyta</taxon>
        <taxon>Spermatophyta</taxon>
        <taxon>Magnoliopsida</taxon>
        <taxon>eudicotyledons</taxon>
        <taxon>Gunneridae</taxon>
        <taxon>Pentapetalae</taxon>
        <taxon>rosids</taxon>
        <taxon>malvids</taxon>
        <taxon>Malvales</taxon>
        <taxon>Malvaceae</taxon>
        <taxon>Grewioideae</taxon>
        <taxon>Apeibeae</taxon>
        <taxon>Corchorus</taxon>
    </lineage>
</organism>
<keyword evidence="13" id="KW-0067">ATP-binding</keyword>
<evidence type="ECO:0000256" key="4">
    <source>
        <dbReference type="ARBA" id="ARBA00012513"/>
    </source>
</evidence>
<dbReference type="SUPFAM" id="SSF56112">
    <property type="entry name" value="Protein kinase-like (PK-like)"/>
    <property type="match status" value="1"/>
</dbReference>
<evidence type="ECO:0000256" key="9">
    <source>
        <dbReference type="ARBA" id="ARBA00022729"/>
    </source>
</evidence>
<dbReference type="FunFam" id="3.80.10.10:FF:000041">
    <property type="entry name" value="LRR receptor-like serine/threonine-protein kinase ERECTA"/>
    <property type="match status" value="1"/>
</dbReference>
<evidence type="ECO:0000256" key="15">
    <source>
        <dbReference type="ARBA" id="ARBA00023136"/>
    </source>
</evidence>
<keyword evidence="15 20" id="KW-0472">Membrane</keyword>
<evidence type="ECO:0000256" key="11">
    <source>
        <dbReference type="ARBA" id="ARBA00022741"/>
    </source>
</evidence>
<keyword evidence="5" id="KW-0597">Phosphoprotein</keyword>
<keyword evidence="10" id="KW-0677">Repeat</keyword>
<evidence type="ECO:0000256" key="12">
    <source>
        <dbReference type="ARBA" id="ARBA00022777"/>
    </source>
</evidence>
<feature type="domain" description="Protein kinase" evidence="22">
    <location>
        <begin position="360"/>
        <end position="633"/>
    </location>
</feature>
<comment type="similarity">
    <text evidence="3">Belongs to the RLP family.</text>
</comment>
<feature type="signal peptide" evidence="21">
    <location>
        <begin position="1"/>
        <end position="31"/>
    </location>
</feature>
<comment type="similarity">
    <text evidence="2">Belongs to the protein kinase superfamily. Ser/Thr protein kinase family.</text>
</comment>
<dbReference type="InterPro" id="IPR011009">
    <property type="entry name" value="Kinase-like_dom_sf"/>
</dbReference>
<evidence type="ECO:0000256" key="16">
    <source>
        <dbReference type="ARBA" id="ARBA00023170"/>
    </source>
</evidence>
<name>A0A1R3FVR2_9ROSI</name>
<accession>A0A1R3FVR2</accession>
<dbReference type="Pfam" id="PF07714">
    <property type="entry name" value="PK_Tyr_Ser-Thr"/>
    <property type="match status" value="1"/>
</dbReference>
<evidence type="ECO:0000256" key="6">
    <source>
        <dbReference type="ARBA" id="ARBA00022614"/>
    </source>
</evidence>
<dbReference type="Gene3D" id="1.10.510.10">
    <property type="entry name" value="Transferase(Phosphotransferase) domain 1"/>
    <property type="match status" value="1"/>
</dbReference>
<dbReference type="GO" id="GO:0016020">
    <property type="term" value="C:membrane"/>
    <property type="evidence" value="ECO:0007669"/>
    <property type="project" value="UniProtKB-SubCell"/>
</dbReference>
<dbReference type="Gene3D" id="3.30.200.20">
    <property type="entry name" value="Phosphorylase Kinase, domain 1"/>
    <property type="match status" value="1"/>
</dbReference>
<keyword evidence="7" id="KW-0808">Transferase</keyword>
<evidence type="ECO:0000256" key="10">
    <source>
        <dbReference type="ARBA" id="ARBA00022737"/>
    </source>
</evidence>
<dbReference type="EC" id="2.7.11.1" evidence="4"/>
<feature type="transmembrane region" description="Helical" evidence="20">
    <location>
        <begin position="269"/>
        <end position="292"/>
    </location>
</feature>
<sequence length="671" mass="75252">MLRGAHIARLVRTPNPNSLTLLLLLFSLVSSSLIVVSFADKDTDTDILLTFKDSLANPYALSNWNESIKPCTKNRANWMGVVCINDTIWGLQLENMGLAGMVNMEILVGLRKIRTLSLMNNNFEGNMPNIRQLSSLRNLYLSNNRFSGEIPDDAFQGMRSLRKVLLANNGFTGKIPLSLTTLPRLMMLRLEVNQFVGQIPEFKENSLKVVNFASNQLEGPIPASLIKQSPNIFSGNKNLCGPPLKVVCTTPPSPSPAGHTAEEKRISALTIALIVVSILLLLVAIAAIVLILSRRKQNPKTIVEMENLDDSNKLPTYDNESEKKAAATEVTAMMSSKRSDQKLIFLKDDIEVFDLQDMLRASAEVLGSGNFGASYKADISAGAVVVKRYKQMNNVGREDFHEHMRRLGRLNHPNLLPLMAYYYRKEEKLLVAKFMENGSLASHLHANHTVEQPSLDWPTRLKIIKGVSRGLNYLYTELPSLVVPHGHLKSSNVLLDEHFEPLLCDYALRPVINQERAHMLMTAYKSPEYVTSGRISKKTDVWSLGILILEVITGKFPENYLTPNYDSSTSLATWVNEMVKEKKSGEVFEKEMAGTKNSKGEMFEVLKIGLSCCEEDPETRPEMKEVVQKIEELREGNEDNIEDFSSTLGEINAYVTRGNIDQDESFYSYDR</sequence>
<dbReference type="Gene3D" id="3.80.10.10">
    <property type="entry name" value="Ribonuclease Inhibitor"/>
    <property type="match status" value="2"/>
</dbReference>
<evidence type="ECO:0000256" key="8">
    <source>
        <dbReference type="ARBA" id="ARBA00022692"/>
    </source>
</evidence>
<keyword evidence="24" id="KW-1185">Reference proteome</keyword>
<dbReference type="EMBL" id="AWUE01024730">
    <property type="protein sequence ID" value="OMO49947.1"/>
    <property type="molecule type" value="Genomic_DNA"/>
</dbReference>
<dbReference type="PANTHER" id="PTHR48007:SF19">
    <property type="entry name" value="POLLEN RECEPTOR-LIKE KINASE 5"/>
    <property type="match status" value="1"/>
</dbReference>
<feature type="chain" id="PRO_5012819786" description="non-specific serine/threonine protein kinase" evidence="21">
    <location>
        <begin position="32"/>
        <end position="671"/>
    </location>
</feature>
<protein>
    <recommendedName>
        <fullName evidence="4">non-specific serine/threonine protein kinase</fullName>
        <ecNumber evidence="4">2.7.11.1</ecNumber>
    </recommendedName>
</protein>
<comment type="catalytic activity">
    <reaction evidence="18">
        <text>L-threonyl-[protein] + ATP = O-phospho-L-threonyl-[protein] + ADP + H(+)</text>
        <dbReference type="Rhea" id="RHEA:46608"/>
        <dbReference type="Rhea" id="RHEA-COMP:11060"/>
        <dbReference type="Rhea" id="RHEA-COMP:11605"/>
        <dbReference type="ChEBI" id="CHEBI:15378"/>
        <dbReference type="ChEBI" id="CHEBI:30013"/>
        <dbReference type="ChEBI" id="CHEBI:30616"/>
        <dbReference type="ChEBI" id="CHEBI:61977"/>
        <dbReference type="ChEBI" id="CHEBI:456216"/>
        <dbReference type="EC" id="2.7.11.1"/>
    </reaction>
</comment>
<dbReference type="InterPro" id="IPR000719">
    <property type="entry name" value="Prot_kinase_dom"/>
</dbReference>
<evidence type="ECO:0000256" key="18">
    <source>
        <dbReference type="ARBA" id="ARBA00047899"/>
    </source>
</evidence>
<keyword evidence="17" id="KW-0325">Glycoprotein</keyword>
<dbReference type="FunFam" id="3.30.200.20:FF:000307">
    <property type="entry name" value="pollen receptor-like kinase 1"/>
    <property type="match status" value="1"/>
</dbReference>
<dbReference type="PROSITE" id="PS50011">
    <property type="entry name" value="PROTEIN_KINASE_DOM"/>
    <property type="match status" value="1"/>
</dbReference>
<evidence type="ECO:0000256" key="5">
    <source>
        <dbReference type="ARBA" id="ARBA00022553"/>
    </source>
</evidence>
<evidence type="ECO:0000256" key="1">
    <source>
        <dbReference type="ARBA" id="ARBA00004479"/>
    </source>
</evidence>
<dbReference type="InterPro" id="IPR001245">
    <property type="entry name" value="Ser-Thr/Tyr_kinase_cat_dom"/>
</dbReference>
<dbReference type="STRING" id="93759.A0A1R3FVR2"/>
<evidence type="ECO:0000256" key="17">
    <source>
        <dbReference type="ARBA" id="ARBA00023180"/>
    </source>
</evidence>
<dbReference type="InterPro" id="IPR032675">
    <property type="entry name" value="LRR_dom_sf"/>
</dbReference>
<dbReference type="InterPro" id="IPR013210">
    <property type="entry name" value="LRR_N_plant-typ"/>
</dbReference>
<dbReference type="Pfam" id="PF08263">
    <property type="entry name" value="LRRNT_2"/>
    <property type="match status" value="1"/>
</dbReference>
<gene>
    <name evidence="23" type="ORF">COLO4_38278</name>
</gene>
<keyword evidence="9 21" id="KW-0732">Signal</keyword>
<dbReference type="SUPFAM" id="SSF52058">
    <property type="entry name" value="L domain-like"/>
    <property type="match status" value="1"/>
</dbReference>
<comment type="subcellular location">
    <subcellularLocation>
        <location evidence="1">Membrane</location>
        <topology evidence="1">Single-pass type I membrane protein</topology>
    </subcellularLocation>
</comment>
<evidence type="ECO:0000256" key="19">
    <source>
        <dbReference type="ARBA" id="ARBA00048679"/>
    </source>
</evidence>
<dbReference type="PROSITE" id="PS51450">
    <property type="entry name" value="LRR"/>
    <property type="match status" value="1"/>
</dbReference>
<evidence type="ECO:0000259" key="22">
    <source>
        <dbReference type="PROSITE" id="PS50011"/>
    </source>
</evidence>
<dbReference type="Proteomes" id="UP000187203">
    <property type="component" value="Unassembled WGS sequence"/>
</dbReference>
<evidence type="ECO:0000313" key="24">
    <source>
        <dbReference type="Proteomes" id="UP000187203"/>
    </source>
</evidence>
<evidence type="ECO:0000256" key="20">
    <source>
        <dbReference type="SAM" id="Phobius"/>
    </source>
</evidence>
<reference evidence="24" key="1">
    <citation type="submission" date="2013-09" db="EMBL/GenBank/DDBJ databases">
        <title>Corchorus olitorius genome sequencing.</title>
        <authorList>
            <person name="Alam M."/>
            <person name="Haque M.S."/>
            <person name="Islam M.S."/>
            <person name="Emdad E.M."/>
            <person name="Islam M.M."/>
            <person name="Ahmed B."/>
            <person name="Halim A."/>
            <person name="Hossen Q.M.M."/>
            <person name="Hossain M.Z."/>
            <person name="Ahmed R."/>
            <person name="Khan M.M."/>
            <person name="Islam R."/>
            <person name="Rashid M.M."/>
            <person name="Khan S.A."/>
            <person name="Rahman M.S."/>
            <person name="Alam M."/>
            <person name="Yahiya A.S."/>
            <person name="Khan M.S."/>
            <person name="Azam M.S."/>
            <person name="Haque T."/>
            <person name="Lashkar M.Z.H."/>
            <person name="Akhand A.I."/>
            <person name="Morshed G."/>
            <person name="Roy S."/>
            <person name="Uddin K.S."/>
            <person name="Rabeya T."/>
            <person name="Hossain A.S."/>
            <person name="Chowdhury A."/>
            <person name="Snigdha A.R."/>
            <person name="Mortoza M.S."/>
            <person name="Matin S.A."/>
            <person name="Hoque S.M.E."/>
            <person name="Islam M.K."/>
            <person name="Roy D.K."/>
            <person name="Haider R."/>
            <person name="Moosa M.M."/>
            <person name="Elias S.M."/>
            <person name="Hasan A.M."/>
            <person name="Jahan S."/>
            <person name="Shafiuddin M."/>
            <person name="Mahmood N."/>
            <person name="Shommy N.S."/>
        </authorList>
    </citation>
    <scope>NUCLEOTIDE SEQUENCE [LARGE SCALE GENOMIC DNA]</scope>
    <source>
        <strain evidence="24">cv. O-4</strain>
    </source>
</reference>
<dbReference type="GO" id="GO:0004674">
    <property type="term" value="F:protein serine/threonine kinase activity"/>
    <property type="evidence" value="ECO:0007669"/>
    <property type="project" value="UniProtKB-EC"/>
</dbReference>
<evidence type="ECO:0000313" key="23">
    <source>
        <dbReference type="EMBL" id="OMO49947.1"/>
    </source>
</evidence>
<dbReference type="InterPro" id="IPR001611">
    <property type="entry name" value="Leu-rich_rpt"/>
</dbReference>
<evidence type="ECO:0000256" key="7">
    <source>
        <dbReference type="ARBA" id="ARBA00022679"/>
    </source>
</evidence>